<gene>
    <name evidence="1" type="ORF">C2845_PM07G09160</name>
</gene>
<organism evidence="1 2">
    <name type="scientific">Panicum miliaceum</name>
    <name type="common">Proso millet</name>
    <name type="synonym">Broomcorn millet</name>
    <dbReference type="NCBI Taxonomy" id="4540"/>
    <lineage>
        <taxon>Eukaryota</taxon>
        <taxon>Viridiplantae</taxon>
        <taxon>Streptophyta</taxon>
        <taxon>Embryophyta</taxon>
        <taxon>Tracheophyta</taxon>
        <taxon>Spermatophyta</taxon>
        <taxon>Magnoliopsida</taxon>
        <taxon>Liliopsida</taxon>
        <taxon>Poales</taxon>
        <taxon>Poaceae</taxon>
        <taxon>PACMAD clade</taxon>
        <taxon>Panicoideae</taxon>
        <taxon>Panicodae</taxon>
        <taxon>Paniceae</taxon>
        <taxon>Panicinae</taxon>
        <taxon>Panicum</taxon>
        <taxon>Panicum sect. Panicum</taxon>
    </lineage>
</organism>
<dbReference type="AlphaFoldDB" id="A0A3L6SLU3"/>
<keyword evidence="2" id="KW-1185">Reference proteome</keyword>
<proteinExistence type="predicted"/>
<comment type="caution">
    <text evidence="1">The sequence shown here is derived from an EMBL/GenBank/DDBJ whole genome shotgun (WGS) entry which is preliminary data.</text>
</comment>
<evidence type="ECO:0000313" key="2">
    <source>
        <dbReference type="Proteomes" id="UP000275267"/>
    </source>
</evidence>
<reference evidence="2" key="1">
    <citation type="journal article" date="2019" name="Nat. Commun.">
        <title>The genome of broomcorn millet.</title>
        <authorList>
            <person name="Zou C."/>
            <person name="Miki D."/>
            <person name="Li D."/>
            <person name="Tang Q."/>
            <person name="Xiao L."/>
            <person name="Rajput S."/>
            <person name="Deng P."/>
            <person name="Jia W."/>
            <person name="Huang R."/>
            <person name="Zhang M."/>
            <person name="Sun Y."/>
            <person name="Hu J."/>
            <person name="Fu X."/>
            <person name="Schnable P.S."/>
            <person name="Li F."/>
            <person name="Zhang H."/>
            <person name="Feng B."/>
            <person name="Zhu X."/>
            <person name="Liu R."/>
            <person name="Schnable J.C."/>
            <person name="Zhu J.-K."/>
            <person name="Zhang H."/>
        </authorList>
    </citation>
    <scope>NUCLEOTIDE SEQUENCE [LARGE SCALE GENOMIC DNA]</scope>
</reference>
<evidence type="ECO:0000313" key="1">
    <source>
        <dbReference type="EMBL" id="RLN22503.1"/>
    </source>
</evidence>
<protein>
    <submittedName>
        <fullName evidence="1">Uncharacterized protein</fullName>
    </submittedName>
</protein>
<dbReference type="Proteomes" id="UP000275267">
    <property type="component" value="Unassembled WGS sequence"/>
</dbReference>
<dbReference type="EMBL" id="PQIB02000004">
    <property type="protein sequence ID" value="RLN22503.1"/>
    <property type="molecule type" value="Genomic_DNA"/>
</dbReference>
<dbReference type="PANTHER" id="PTHR35161">
    <property type="entry name" value="OS02G0303100 PROTEIN"/>
    <property type="match status" value="1"/>
</dbReference>
<sequence length="376" mass="41982">MGNALIRCFEGQEDHQGPRVQGGGGRYPYYQPQYYSHDLPAAAAAPWPHQQALGRHGVSPATVGGAALTQAAGPNIGHLQWSNGVVANGVAASQYQNNTEDIDESSAEGLCDAKSYAKANPMLIQVPVLGTRRKFWRLSDNTTRISRKLALILRSQHSVGKCLAAPLQVSNVWIGSTGSVKLRGASFSGEGFSIERVRDDYKNLSKVLQALIRISGGDVAKLPPDYRGFLTLLGDDNLTMKDEFLIVNNAALLPMKNRTEVFLRLHDRIVKHLGRTNKAKKKRILSKLPYENDWLDTARANAQINQWVINAQNEYKKTQSDLLRLNRNVRSHLHEYNDDDIEEILYCEWPELLAVMANMLHLEEELEVTDIQNKFG</sequence>
<dbReference type="OrthoDB" id="592181at2759"/>
<dbReference type="PANTHER" id="PTHR35161:SF1">
    <property type="entry name" value="OS02G0138300 PROTEIN"/>
    <property type="match status" value="1"/>
</dbReference>
<name>A0A3L6SLU3_PANMI</name>
<accession>A0A3L6SLU3</accession>